<dbReference type="InterPro" id="IPR054120">
    <property type="entry name" value="PBPA_dimer"/>
</dbReference>
<dbReference type="Pfam" id="PF00905">
    <property type="entry name" value="Transpeptidase"/>
    <property type="match status" value="1"/>
</dbReference>
<feature type="domain" description="Penicillin binding protein A dimerisation" evidence="3">
    <location>
        <begin position="63"/>
        <end position="142"/>
    </location>
</feature>
<dbReference type="InterPro" id="IPR050515">
    <property type="entry name" value="Beta-lactam/transpept"/>
</dbReference>
<dbReference type="GO" id="GO:0071972">
    <property type="term" value="F:peptidoglycan L,D-transpeptidase activity"/>
    <property type="evidence" value="ECO:0007669"/>
    <property type="project" value="TreeGrafter"/>
</dbReference>
<dbReference type="AlphaFoldDB" id="A0A9D2HHF4"/>
<dbReference type="Pfam" id="PF21922">
    <property type="entry name" value="PBP_dimer_2"/>
    <property type="match status" value="1"/>
</dbReference>
<dbReference type="SUPFAM" id="SSF56601">
    <property type="entry name" value="beta-lactamase/transpeptidase-like"/>
    <property type="match status" value="1"/>
</dbReference>
<dbReference type="SUPFAM" id="SSF56519">
    <property type="entry name" value="Penicillin binding protein dimerisation domain"/>
    <property type="match status" value="1"/>
</dbReference>
<accession>A0A9D2HHF4</accession>
<feature type="domain" description="Penicillin-binding protein transpeptidase" evidence="2">
    <location>
        <begin position="163"/>
        <end position="471"/>
    </location>
</feature>
<evidence type="ECO:0000259" key="3">
    <source>
        <dbReference type="Pfam" id="PF21922"/>
    </source>
</evidence>
<sequence length="480" mass="52329">MKKTRSNPNAKTNRNILRLAYVVVGIFVCMIAYMAYFMQIKSETVINNPYNARLNLLSDRVVRGEILSSDGQVLARTVTGDDGEEKREYPLGSLFAHVVGYSDHGKTGLESAANFYLLSSHINLVEQVTNELADIKSPGDNIVTTLDAQIQQAASDLLGDRRGAVVVMETDTGKILAMVSKPGFDPNTLSEQWDILTSDEAGEARLLNRASQGLYPPGSTFKIVTAMEYLREHPQDYADFSFDCSGVYQDGEYEIKCYHSTAHGHEDLRLAFANSCNGAFANLGLSLDKKKLKELSEDLLFNRNLPLSFPYNNSSYQMEEGADDWETLQTSIGQGKTQITPIHNGMIVSAIANGGILMKPYLIDRIENAAGETVKKFMPDSYGALMSAQDAQRLTELMADVVTEGTGSALRTDAYTAAGKTGSAEFETGKETHAWFVGFAPVESPKIAVSVLVEEGGSGGQTAAPIARGIFDTYFSTYGQ</sequence>
<evidence type="ECO:0000313" key="5">
    <source>
        <dbReference type="Proteomes" id="UP000823900"/>
    </source>
</evidence>
<organism evidence="4 5">
    <name type="scientific">Candidatus Lachnoclostridium stercoravium</name>
    <dbReference type="NCBI Taxonomy" id="2838633"/>
    <lineage>
        <taxon>Bacteria</taxon>
        <taxon>Bacillati</taxon>
        <taxon>Bacillota</taxon>
        <taxon>Clostridia</taxon>
        <taxon>Lachnospirales</taxon>
        <taxon>Lachnospiraceae</taxon>
    </lineage>
</organism>
<dbReference type="InterPro" id="IPR012338">
    <property type="entry name" value="Beta-lactam/transpept-like"/>
</dbReference>
<dbReference type="InterPro" id="IPR001460">
    <property type="entry name" value="PCN-bd_Tpept"/>
</dbReference>
<name>A0A9D2HHF4_9FIRM</name>
<dbReference type="PANTHER" id="PTHR30627">
    <property type="entry name" value="PEPTIDOGLYCAN D,D-TRANSPEPTIDASE"/>
    <property type="match status" value="1"/>
</dbReference>
<feature type="transmembrane region" description="Helical" evidence="1">
    <location>
        <begin position="20"/>
        <end position="38"/>
    </location>
</feature>
<dbReference type="GO" id="GO:0008658">
    <property type="term" value="F:penicillin binding"/>
    <property type="evidence" value="ECO:0007669"/>
    <property type="project" value="InterPro"/>
</dbReference>
<reference evidence="4" key="1">
    <citation type="journal article" date="2021" name="PeerJ">
        <title>Extensive microbial diversity within the chicken gut microbiome revealed by metagenomics and culture.</title>
        <authorList>
            <person name="Gilroy R."/>
            <person name="Ravi A."/>
            <person name="Getino M."/>
            <person name="Pursley I."/>
            <person name="Horton D.L."/>
            <person name="Alikhan N.F."/>
            <person name="Baker D."/>
            <person name="Gharbi K."/>
            <person name="Hall N."/>
            <person name="Watson M."/>
            <person name="Adriaenssens E.M."/>
            <person name="Foster-Nyarko E."/>
            <person name="Jarju S."/>
            <person name="Secka A."/>
            <person name="Antonio M."/>
            <person name="Oren A."/>
            <person name="Chaudhuri R.R."/>
            <person name="La Ragione R."/>
            <person name="Hildebrand F."/>
            <person name="Pallen M.J."/>
        </authorList>
    </citation>
    <scope>NUCLEOTIDE SEQUENCE</scope>
    <source>
        <strain evidence="4">CHK178-16964</strain>
    </source>
</reference>
<protein>
    <submittedName>
        <fullName evidence="4">Penicillin-binding protein 2</fullName>
    </submittedName>
</protein>
<evidence type="ECO:0000259" key="2">
    <source>
        <dbReference type="Pfam" id="PF00905"/>
    </source>
</evidence>
<dbReference type="Proteomes" id="UP000823900">
    <property type="component" value="Unassembled WGS sequence"/>
</dbReference>
<dbReference type="PANTHER" id="PTHR30627:SF24">
    <property type="entry name" value="PENICILLIN-BINDING PROTEIN 4B"/>
    <property type="match status" value="1"/>
</dbReference>
<gene>
    <name evidence="4" type="ORF">IAA07_03055</name>
</gene>
<evidence type="ECO:0000256" key="1">
    <source>
        <dbReference type="SAM" id="Phobius"/>
    </source>
</evidence>
<keyword evidence="1" id="KW-1133">Transmembrane helix</keyword>
<keyword evidence="1" id="KW-0472">Membrane</keyword>
<evidence type="ECO:0000313" key="4">
    <source>
        <dbReference type="EMBL" id="HJA70544.1"/>
    </source>
</evidence>
<dbReference type="Gene3D" id="3.40.710.10">
    <property type="entry name" value="DD-peptidase/beta-lactamase superfamily"/>
    <property type="match status" value="1"/>
</dbReference>
<dbReference type="GO" id="GO:0005886">
    <property type="term" value="C:plasma membrane"/>
    <property type="evidence" value="ECO:0007669"/>
    <property type="project" value="TreeGrafter"/>
</dbReference>
<reference evidence="4" key="2">
    <citation type="submission" date="2021-04" db="EMBL/GenBank/DDBJ databases">
        <authorList>
            <person name="Gilroy R."/>
        </authorList>
    </citation>
    <scope>NUCLEOTIDE SEQUENCE</scope>
    <source>
        <strain evidence="4">CHK178-16964</strain>
    </source>
</reference>
<dbReference type="EMBL" id="DWZA01000026">
    <property type="protein sequence ID" value="HJA70544.1"/>
    <property type="molecule type" value="Genomic_DNA"/>
</dbReference>
<comment type="caution">
    <text evidence="4">The sequence shown here is derived from an EMBL/GenBank/DDBJ whole genome shotgun (WGS) entry which is preliminary data.</text>
</comment>
<dbReference type="GO" id="GO:0071555">
    <property type="term" value="P:cell wall organization"/>
    <property type="evidence" value="ECO:0007669"/>
    <property type="project" value="TreeGrafter"/>
</dbReference>
<dbReference type="InterPro" id="IPR036138">
    <property type="entry name" value="PBP_dimer_sf"/>
</dbReference>
<keyword evidence="1" id="KW-0812">Transmembrane</keyword>
<dbReference type="Gene3D" id="3.90.1310.10">
    <property type="entry name" value="Penicillin-binding protein 2a (Domain 2)"/>
    <property type="match status" value="1"/>
</dbReference>
<proteinExistence type="predicted"/>